<name>A0A2K3JLK1_TRIPR</name>
<comment type="caution">
    <text evidence="2">The sequence shown here is derived from an EMBL/GenBank/DDBJ whole genome shotgun (WGS) entry which is preliminary data.</text>
</comment>
<feature type="region of interest" description="Disordered" evidence="1">
    <location>
        <begin position="1"/>
        <end position="25"/>
    </location>
</feature>
<dbReference type="EMBL" id="ASHM01069552">
    <property type="protein sequence ID" value="PNX54909.1"/>
    <property type="molecule type" value="Genomic_DNA"/>
</dbReference>
<sequence length="87" mass="9406">MELPTPPLPPEVPAPPPPVPPHSVTAKQSLSLQICLVMNQKWNLQMRRGAIVGPAIDKDVAHEAVGLKPASLIPKEIPMIKKNPVLK</sequence>
<gene>
    <name evidence="2" type="ORF">L195_g048532</name>
</gene>
<protein>
    <submittedName>
        <fullName evidence="2">RNA-binding protein 40-like</fullName>
    </submittedName>
</protein>
<evidence type="ECO:0000313" key="3">
    <source>
        <dbReference type="Proteomes" id="UP000236291"/>
    </source>
</evidence>
<reference evidence="2 3" key="2">
    <citation type="journal article" date="2017" name="Front. Plant Sci.">
        <title>Gene Classification and Mining of Molecular Markers Useful in Red Clover (Trifolium pratense) Breeding.</title>
        <authorList>
            <person name="Istvanek J."/>
            <person name="Dluhosova J."/>
            <person name="Dluhos P."/>
            <person name="Patkova L."/>
            <person name="Nedelnik J."/>
            <person name="Repkova J."/>
        </authorList>
    </citation>
    <scope>NUCLEOTIDE SEQUENCE [LARGE SCALE GENOMIC DNA]</scope>
    <source>
        <strain evidence="3">cv. Tatra</strain>
        <tissue evidence="2">Young leaves</tissue>
    </source>
</reference>
<organism evidence="2 3">
    <name type="scientific">Trifolium pratense</name>
    <name type="common">Red clover</name>
    <dbReference type="NCBI Taxonomy" id="57577"/>
    <lineage>
        <taxon>Eukaryota</taxon>
        <taxon>Viridiplantae</taxon>
        <taxon>Streptophyta</taxon>
        <taxon>Embryophyta</taxon>
        <taxon>Tracheophyta</taxon>
        <taxon>Spermatophyta</taxon>
        <taxon>Magnoliopsida</taxon>
        <taxon>eudicotyledons</taxon>
        <taxon>Gunneridae</taxon>
        <taxon>Pentapetalae</taxon>
        <taxon>rosids</taxon>
        <taxon>fabids</taxon>
        <taxon>Fabales</taxon>
        <taxon>Fabaceae</taxon>
        <taxon>Papilionoideae</taxon>
        <taxon>50 kb inversion clade</taxon>
        <taxon>NPAAA clade</taxon>
        <taxon>Hologalegina</taxon>
        <taxon>IRL clade</taxon>
        <taxon>Trifolieae</taxon>
        <taxon>Trifolium</taxon>
    </lineage>
</organism>
<proteinExistence type="predicted"/>
<accession>A0A2K3JLK1</accession>
<feature type="non-terminal residue" evidence="2">
    <location>
        <position position="87"/>
    </location>
</feature>
<feature type="compositionally biased region" description="Pro residues" evidence="1">
    <location>
        <begin position="1"/>
        <end position="21"/>
    </location>
</feature>
<reference evidence="2 3" key="1">
    <citation type="journal article" date="2014" name="Am. J. Bot.">
        <title>Genome assembly and annotation for red clover (Trifolium pratense; Fabaceae).</title>
        <authorList>
            <person name="Istvanek J."/>
            <person name="Jaros M."/>
            <person name="Krenek A."/>
            <person name="Repkova J."/>
        </authorList>
    </citation>
    <scope>NUCLEOTIDE SEQUENCE [LARGE SCALE GENOMIC DNA]</scope>
    <source>
        <strain evidence="3">cv. Tatra</strain>
        <tissue evidence="2">Young leaves</tissue>
    </source>
</reference>
<dbReference type="STRING" id="57577.A0A2K3JLK1"/>
<dbReference type="Proteomes" id="UP000236291">
    <property type="component" value="Unassembled WGS sequence"/>
</dbReference>
<dbReference type="AlphaFoldDB" id="A0A2K3JLK1"/>
<evidence type="ECO:0000313" key="2">
    <source>
        <dbReference type="EMBL" id="PNX54909.1"/>
    </source>
</evidence>
<evidence type="ECO:0000256" key="1">
    <source>
        <dbReference type="SAM" id="MobiDB-lite"/>
    </source>
</evidence>